<dbReference type="AlphaFoldDB" id="A0ABD3ASH5"/>
<evidence type="ECO:0008006" key="8">
    <source>
        <dbReference type="Google" id="ProtNLM"/>
    </source>
</evidence>
<dbReference type="InterPro" id="IPR015300">
    <property type="entry name" value="DNA-bd_pseudobarrel_sf"/>
</dbReference>
<evidence type="ECO:0000256" key="2">
    <source>
        <dbReference type="ARBA" id="ARBA00023015"/>
    </source>
</evidence>
<comment type="caution">
    <text evidence="6">The sequence shown here is derived from an EMBL/GenBank/DDBJ whole genome shotgun (WGS) entry which is preliminary data.</text>
</comment>
<dbReference type="Proteomes" id="UP001630127">
    <property type="component" value="Unassembled WGS sequence"/>
</dbReference>
<sequence length="260" mass="30105">MKRGEQRQKSTRIEEADCTNLPTKFMNLIKNSELARGKHVSEEVTFVIQKHLTRSDVTDRKFTFQSNLIVKTFLSDEEELLLTTPKMLQQKKKGKKDTLQHISVTFVEPKCKISSLDLKKKSAKDYILCNGWKQIVEDERNRLRAGETVQLWAVRVGGNLWMVLVRLPDVEVEEGEIDYPDPELLPMKFLNLIKNSDLAIGEEVSEEGINLVIQKQLTESDVDLDHNQFTIPSNQIKNKKKFLSDQEEEHLRKLKKMGKI</sequence>
<evidence type="ECO:0000256" key="5">
    <source>
        <dbReference type="ARBA" id="ARBA00023242"/>
    </source>
</evidence>
<comment type="subcellular location">
    <subcellularLocation>
        <location evidence="1">Nucleus</location>
    </subcellularLocation>
</comment>
<evidence type="ECO:0000256" key="3">
    <source>
        <dbReference type="ARBA" id="ARBA00023125"/>
    </source>
</evidence>
<keyword evidence="2" id="KW-0805">Transcription regulation</keyword>
<evidence type="ECO:0000256" key="4">
    <source>
        <dbReference type="ARBA" id="ARBA00023163"/>
    </source>
</evidence>
<proteinExistence type="predicted"/>
<dbReference type="EMBL" id="JBJUIK010000002">
    <property type="protein sequence ID" value="KAL3534118.1"/>
    <property type="molecule type" value="Genomic_DNA"/>
</dbReference>
<dbReference type="GO" id="GO:0003677">
    <property type="term" value="F:DNA binding"/>
    <property type="evidence" value="ECO:0007669"/>
    <property type="project" value="UniProtKB-KW"/>
</dbReference>
<dbReference type="Gene3D" id="2.40.330.10">
    <property type="entry name" value="DNA-binding pseudobarrel domain"/>
    <property type="match status" value="1"/>
</dbReference>
<evidence type="ECO:0000313" key="6">
    <source>
        <dbReference type="EMBL" id="KAL3534118.1"/>
    </source>
</evidence>
<dbReference type="InterPro" id="IPR005508">
    <property type="entry name" value="At2g31720-like"/>
</dbReference>
<evidence type="ECO:0000256" key="1">
    <source>
        <dbReference type="ARBA" id="ARBA00004123"/>
    </source>
</evidence>
<dbReference type="SUPFAM" id="SSF101936">
    <property type="entry name" value="DNA-binding pseudobarrel domain"/>
    <property type="match status" value="1"/>
</dbReference>
<keyword evidence="5" id="KW-0539">Nucleus</keyword>
<evidence type="ECO:0000313" key="7">
    <source>
        <dbReference type="Proteomes" id="UP001630127"/>
    </source>
</evidence>
<dbReference type="PANTHER" id="PTHR31541">
    <property type="entry name" value="B3 DOMAIN PLANT PROTEIN-RELATED"/>
    <property type="match status" value="1"/>
</dbReference>
<accession>A0ABD3ASH5</accession>
<organism evidence="6 7">
    <name type="scientific">Cinchona calisaya</name>
    <dbReference type="NCBI Taxonomy" id="153742"/>
    <lineage>
        <taxon>Eukaryota</taxon>
        <taxon>Viridiplantae</taxon>
        <taxon>Streptophyta</taxon>
        <taxon>Embryophyta</taxon>
        <taxon>Tracheophyta</taxon>
        <taxon>Spermatophyta</taxon>
        <taxon>Magnoliopsida</taxon>
        <taxon>eudicotyledons</taxon>
        <taxon>Gunneridae</taxon>
        <taxon>Pentapetalae</taxon>
        <taxon>asterids</taxon>
        <taxon>lamiids</taxon>
        <taxon>Gentianales</taxon>
        <taxon>Rubiaceae</taxon>
        <taxon>Cinchonoideae</taxon>
        <taxon>Cinchoneae</taxon>
        <taxon>Cinchona</taxon>
    </lineage>
</organism>
<name>A0ABD3ASH5_9GENT</name>
<keyword evidence="4" id="KW-0804">Transcription</keyword>
<keyword evidence="3" id="KW-0238">DNA-binding</keyword>
<dbReference type="Pfam" id="PF03754">
    <property type="entry name" value="At2g31720-like"/>
    <property type="match status" value="1"/>
</dbReference>
<dbReference type="GO" id="GO:0005634">
    <property type="term" value="C:nucleus"/>
    <property type="evidence" value="ECO:0007669"/>
    <property type="project" value="UniProtKB-SubCell"/>
</dbReference>
<dbReference type="PANTHER" id="PTHR31541:SF25">
    <property type="entry name" value="GAMMA-GLIADIN B"/>
    <property type="match status" value="1"/>
</dbReference>
<reference evidence="6 7" key="1">
    <citation type="submission" date="2024-11" db="EMBL/GenBank/DDBJ databases">
        <title>A near-complete genome assembly of Cinchona calisaya.</title>
        <authorList>
            <person name="Lian D.C."/>
            <person name="Zhao X.W."/>
            <person name="Wei L."/>
        </authorList>
    </citation>
    <scope>NUCLEOTIDE SEQUENCE [LARGE SCALE GENOMIC DNA]</scope>
    <source>
        <tissue evidence="6">Nenye</tissue>
    </source>
</reference>
<protein>
    <recommendedName>
        <fullName evidence="8">TF-B3 domain-containing protein</fullName>
    </recommendedName>
</protein>
<gene>
    <name evidence="6" type="ORF">ACH5RR_002579</name>
</gene>
<keyword evidence="7" id="KW-1185">Reference proteome</keyword>